<evidence type="ECO:0000313" key="1">
    <source>
        <dbReference type="EMBL" id="NKC31728.1"/>
    </source>
</evidence>
<dbReference type="Gene3D" id="3.20.19.10">
    <property type="entry name" value="Aconitase, domain 4"/>
    <property type="match status" value="1"/>
</dbReference>
<accession>A0ABX1E402</accession>
<protein>
    <submittedName>
        <fullName evidence="1">3-isopropylmalate dehydratase</fullName>
    </submittedName>
</protein>
<organism evidence="1 2">
    <name type="scientific">Falsiroseomonas selenitidurans</name>
    <dbReference type="NCBI Taxonomy" id="2716335"/>
    <lineage>
        <taxon>Bacteria</taxon>
        <taxon>Pseudomonadati</taxon>
        <taxon>Pseudomonadota</taxon>
        <taxon>Alphaproteobacteria</taxon>
        <taxon>Acetobacterales</taxon>
        <taxon>Roseomonadaceae</taxon>
        <taxon>Falsiroseomonas</taxon>
    </lineage>
</organism>
<dbReference type="Proteomes" id="UP000787635">
    <property type="component" value="Unassembled WGS sequence"/>
</dbReference>
<sequence>MTTACRGRVWKFGDDVHGDDGIIEFAIIRDSFGKEFDEAALRAMCFRRLRPEFPDQVRQGDIVVGGRNFAHHNHVEVSVAMRASGIAVVVVESCDAGFLRRALNHGLPVMTCPGIHVAVADGEVLQADPATGTVTLPDGRRLQSRPFSARMVQIWQAGGSIPLLEREFAARRAATREEDTP</sequence>
<dbReference type="InterPro" id="IPR015928">
    <property type="entry name" value="Aconitase/3IPM_dehydase_swvl"/>
</dbReference>
<dbReference type="RefSeq" id="WP_168031039.1">
    <property type="nucleotide sequence ID" value="NZ_JAAVNE010000018.1"/>
</dbReference>
<dbReference type="EMBL" id="JAAVNE010000018">
    <property type="protein sequence ID" value="NKC31728.1"/>
    <property type="molecule type" value="Genomic_DNA"/>
</dbReference>
<comment type="caution">
    <text evidence="1">The sequence shown here is derived from an EMBL/GenBank/DDBJ whole genome shotgun (WGS) entry which is preliminary data.</text>
</comment>
<evidence type="ECO:0000313" key="2">
    <source>
        <dbReference type="Proteomes" id="UP000787635"/>
    </source>
</evidence>
<proteinExistence type="predicted"/>
<keyword evidence="2" id="KW-1185">Reference proteome</keyword>
<dbReference type="SUPFAM" id="SSF52016">
    <property type="entry name" value="LeuD/IlvD-like"/>
    <property type="match status" value="1"/>
</dbReference>
<name>A0ABX1E402_9PROT</name>
<reference evidence="1 2" key="1">
    <citation type="submission" date="2020-03" db="EMBL/GenBank/DDBJ databases">
        <title>Roseomonas selenitidurans sp. nov. isolated from urban soil.</title>
        <authorList>
            <person name="Liu H."/>
        </authorList>
    </citation>
    <scope>NUCLEOTIDE SEQUENCE [LARGE SCALE GENOMIC DNA]</scope>
    <source>
        <strain evidence="1 2">BU-1</strain>
    </source>
</reference>
<gene>
    <name evidence="1" type="ORF">HEQ75_12750</name>
</gene>